<name>A0A495QR99_9EURY</name>
<protein>
    <submittedName>
        <fullName evidence="1">Uncharacterized protein</fullName>
    </submittedName>
</protein>
<organism evidence="1 2">
    <name type="scientific">Haloarcula quadrata</name>
    <dbReference type="NCBI Taxonomy" id="182779"/>
    <lineage>
        <taxon>Archaea</taxon>
        <taxon>Methanobacteriati</taxon>
        <taxon>Methanobacteriota</taxon>
        <taxon>Stenosarchaea group</taxon>
        <taxon>Halobacteria</taxon>
        <taxon>Halobacteriales</taxon>
        <taxon>Haloarculaceae</taxon>
        <taxon>Haloarcula</taxon>
    </lineage>
</organism>
<evidence type="ECO:0000313" key="1">
    <source>
        <dbReference type="EMBL" id="RKS76030.1"/>
    </source>
</evidence>
<proteinExistence type="predicted"/>
<gene>
    <name evidence="1" type="ORF">BDK61_4665</name>
</gene>
<accession>A0A495QR99</accession>
<evidence type="ECO:0000313" key="2">
    <source>
        <dbReference type="Proteomes" id="UP000268233"/>
    </source>
</evidence>
<comment type="caution">
    <text evidence="1">The sequence shown here is derived from an EMBL/GenBank/DDBJ whole genome shotgun (WGS) entry which is preliminary data.</text>
</comment>
<keyword evidence="2" id="KW-1185">Reference proteome</keyword>
<dbReference type="Proteomes" id="UP000268233">
    <property type="component" value="Unassembled WGS sequence"/>
</dbReference>
<reference evidence="1 2" key="1">
    <citation type="submission" date="2018-10" db="EMBL/GenBank/DDBJ databases">
        <title>Genomic Encyclopedia of Archaeal and Bacterial Type Strains, Phase II (KMG-II): from individual species to whole genera.</title>
        <authorList>
            <person name="Goeker M."/>
        </authorList>
    </citation>
    <scope>NUCLEOTIDE SEQUENCE [LARGE SCALE GENOMIC DNA]</scope>
    <source>
        <strain evidence="1 2">DSM 11927</strain>
    </source>
</reference>
<sequence length="85" mass="9629">MARADPPPGTTTETASTETDLWRLRYMFGELEHYTESMAEFPTIENYYDQHRRGDYARDVVIERRAVTQGAGAEQDETLRTGGAA</sequence>
<dbReference type="AlphaFoldDB" id="A0A495QR99"/>
<dbReference type="RefSeq" id="WP_121304775.1">
    <property type="nucleotide sequence ID" value="NZ_RBWW01000003.1"/>
</dbReference>
<dbReference type="EMBL" id="RBWW01000003">
    <property type="protein sequence ID" value="RKS76030.1"/>
    <property type="molecule type" value="Genomic_DNA"/>
</dbReference>